<keyword evidence="1" id="KW-0472">Membrane</keyword>
<feature type="transmembrane region" description="Helical" evidence="1">
    <location>
        <begin position="20"/>
        <end position="40"/>
    </location>
</feature>
<evidence type="ECO:0000313" key="3">
    <source>
        <dbReference type="Proteomes" id="UP000003688"/>
    </source>
</evidence>
<dbReference type="EMBL" id="ABOX02000092">
    <property type="protein sequence ID" value="EEF57017.1"/>
    <property type="molecule type" value="Genomic_DNA"/>
</dbReference>
<evidence type="ECO:0000256" key="1">
    <source>
        <dbReference type="SAM" id="Phobius"/>
    </source>
</evidence>
<gene>
    <name evidence="2" type="ORF">Cflav_PD0052</name>
</gene>
<dbReference type="Proteomes" id="UP000003688">
    <property type="component" value="Unassembled WGS sequence"/>
</dbReference>
<evidence type="ECO:0000313" key="2">
    <source>
        <dbReference type="EMBL" id="EEF57017.1"/>
    </source>
</evidence>
<reference evidence="2 3" key="1">
    <citation type="journal article" date="2011" name="J. Bacteriol.">
        <title>Genome sequence of 'Pedosphaera parvula' Ellin514, an aerobic Verrucomicrobial isolate from pasture soil.</title>
        <authorList>
            <person name="Kant R."/>
            <person name="van Passel M.W."/>
            <person name="Sangwan P."/>
            <person name="Palva A."/>
            <person name="Lucas S."/>
            <person name="Copeland A."/>
            <person name="Lapidus A."/>
            <person name="Glavina Del Rio T."/>
            <person name="Dalin E."/>
            <person name="Tice H."/>
            <person name="Bruce D."/>
            <person name="Goodwin L."/>
            <person name="Pitluck S."/>
            <person name="Chertkov O."/>
            <person name="Larimer F.W."/>
            <person name="Land M.L."/>
            <person name="Hauser L."/>
            <person name="Brettin T.S."/>
            <person name="Detter J.C."/>
            <person name="Han S."/>
            <person name="de Vos W.M."/>
            <person name="Janssen P.H."/>
            <person name="Smidt H."/>
        </authorList>
    </citation>
    <scope>NUCLEOTIDE SEQUENCE [LARGE SCALE GENOMIC DNA]</scope>
    <source>
        <strain evidence="2 3">Ellin514</strain>
    </source>
</reference>
<keyword evidence="3" id="KW-1185">Reference proteome</keyword>
<proteinExistence type="predicted"/>
<dbReference type="AlphaFoldDB" id="B9XT07"/>
<accession>B9XT07</accession>
<comment type="caution">
    <text evidence="2">The sequence shown here is derived from an EMBL/GenBank/DDBJ whole genome shotgun (WGS) entry which is preliminary data.</text>
</comment>
<keyword evidence="1" id="KW-0812">Transmembrane</keyword>
<protein>
    <submittedName>
        <fullName evidence="2">Uncharacterized protein</fullName>
    </submittedName>
</protein>
<sequence length="253" mass="28928">MNVERLFGQSEDYGDGPNRTRFIVVMVVCLATMIWALLAISVRRPSDTTLPPKPYTKADLPHLKRNLKALKENASILTGKLSRLDRTSEGRIAAKLWEELFYTPEHYSAFVQNRNVEMAHVLELHPDLTKFINLTKEYQDARYSIATNSDLTDKTAAIAALDKRLQPQFKYPEYSHDRKTFDAARSELFGNAEFDKAREAYRKAWVALALKCHPELGEYFHRVDVYDTAYAYTMSQANALSLDIKTLENAPST</sequence>
<dbReference type="RefSeq" id="WP_007418940.1">
    <property type="nucleotide sequence ID" value="NZ_ABOX02000092.1"/>
</dbReference>
<name>B9XT07_PEDPL</name>
<organism evidence="2 3">
    <name type="scientific">Pedosphaera parvula (strain Ellin514)</name>
    <dbReference type="NCBI Taxonomy" id="320771"/>
    <lineage>
        <taxon>Bacteria</taxon>
        <taxon>Pseudomonadati</taxon>
        <taxon>Verrucomicrobiota</taxon>
        <taxon>Pedosphaerae</taxon>
        <taxon>Pedosphaerales</taxon>
        <taxon>Pedosphaeraceae</taxon>
        <taxon>Pedosphaera</taxon>
    </lineage>
</organism>
<keyword evidence="1" id="KW-1133">Transmembrane helix</keyword>